<dbReference type="GO" id="GO:0008233">
    <property type="term" value="F:peptidase activity"/>
    <property type="evidence" value="ECO:0007669"/>
    <property type="project" value="UniProtKB-KW"/>
</dbReference>
<evidence type="ECO:0000256" key="4">
    <source>
        <dbReference type="ARBA" id="ARBA00022723"/>
    </source>
</evidence>
<keyword evidence="29" id="KW-1185">Reference proteome</keyword>
<evidence type="ECO:0000256" key="23">
    <source>
        <dbReference type="ARBA" id="ARBA00048840"/>
    </source>
</evidence>
<dbReference type="GO" id="GO:0005576">
    <property type="term" value="C:extracellular region"/>
    <property type="evidence" value="ECO:0007669"/>
    <property type="project" value="UniProtKB-ARBA"/>
</dbReference>
<organism evidence="28 29">
    <name type="scientific">Chiloscyllium punctatum</name>
    <name type="common">Brownbanded bambooshark</name>
    <name type="synonym">Hemiscyllium punctatum</name>
    <dbReference type="NCBI Taxonomy" id="137246"/>
    <lineage>
        <taxon>Eukaryota</taxon>
        <taxon>Metazoa</taxon>
        <taxon>Chordata</taxon>
        <taxon>Craniata</taxon>
        <taxon>Vertebrata</taxon>
        <taxon>Chondrichthyes</taxon>
        <taxon>Elasmobranchii</taxon>
        <taxon>Galeomorphii</taxon>
        <taxon>Galeoidea</taxon>
        <taxon>Orectolobiformes</taxon>
        <taxon>Hemiscylliidae</taxon>
        <taxon>Chiloscyllium</taxon>
    </lineage>
</organism>
<comment type="catalytic activity">
    <reaction evidence="16">
        <text>N-(9Z-octadecenoyl)-L-asparagine + H2O = L-asparagine + (9Z)-octadecenoate</text>
        <dbReference type="Rhea" id="RHEA:64136"/>
        <dbReference type="ChEBI" id="CHEBI:15377"/>
        <dbReference type="ChEBI" id="CHEBI:30823"/>
        <dbReference type="ChEBI" id="CHEBI:58048"/>
        <dbReference type="ChEBI" id="CHEBI:149730"/>
    </reaction>
    <physiologicalReaction direction="left-to-right" evidence="16">
        <dbReference type="Rhea" id="RHEA:64137"/>
    </physiologicalReaction>
</comment>
<comment type="catalytic activity">
    <reaction evidence="13">
        <text>(5Z,8Z,11Z,14Z)-eicosatetraenoate + L-phenylalanine = N-(5Z,8Z,11Z,14Z-eicosatetraenoyl)-L-phenylalanine + H2O</text>
        <dbReference type="Rhea" id="RHEA:51312"/>
        <dbReference type="ChEBI" id="CHEBI:15377"/>
        <dbReference type="ChEBI" id="CHEBI:32395"/>
        <dbReference type="ChEBI" id="CHEBI:58095"/>
        <dbReference type="ChEBI" id="CHEBI:134022"/>
    </reaction>
    <physiologicalReaction direction="left-to-right" evidence="13">
        <dbReference type="Rhea" id="RHEA:51313"/>
    </physiologicalReaction>
    <physiologicalReaction direction="right-to-left" evidence="13">
        <dbReference type="Rhea" id="RHEA:51314"/>
    </physiologicalReaction>
</comment>
<dbReference type="GO" id="GO:0043605">
    <property type="term" value="P:amide catabolic process"/>
    <property type="evidence" value="ECO:0007669"/>
    <property type="project" value="UniProtKB-ARBA"/>
</dbReference>
<comment type="catalytic activity">
    <reaction evidence="14">
        <text>N-hexadecanoyl-L-phenylalanine + H2O = hexadecanoate + L-phenylalanine</text>
        <dbReference type="Rhea" id="RHEA:64124"/>
        <dbReference type="ChEBI" id="CHEBI:7896"/>
        <dbReference type="ChEBI" id="CHEBI:15377"/>
        <dbReference type="ChEBI" id="CHEBI:58095"/>
        <dbReference type="ChEBI" id="CHEBI:149699"/>
    </reaction>
    <physiologicalReaction direction="left-to-right" evidence="14">
        <dbReference type="Rhea" id="RHEA:64125"/>
    </physiologicalReaction>
</comment>
<keyword evidence="27" id="KW-0472">Membrane</keyword>
<comment type="catalytic activity">
    <reaction evidence="10">
        <text>N-(4Z,7Z,10Z,13Z,16Z,19Z-docosahexaenoyl)-L-phenylalanine + H2O = (4Z,7Z,10Z,13Z,16Z,19Z)-docosahexaenoate + L-phenylalanine</text>
        <dbReference type="Rhea" id="RHEA:64132"/>
        <dbReference type="ChEBI" id="CHEBI:15377"/>
        <dbReference type="ChEBI" id="CHEBI:58095"/>
        <dbReference type="ChEBI" id="CHEBI:77016"/>
        <dbReference type="ChEBI" id="CHEBI:149701"/>
    </reaction>
    <physiologicalReaction direction="left-to-right" evidence="10">
        <dbReference type="Rhea" id="RHEA:64133"/>
    </physiologicalReaction>
</comment>
<comment type="catalytic activity">
    <reaction evidence="21">
        <text>N-(9Z-octadecenoyl)-L-tryptophan + H2O = L-tryptophan + (9Z)-octadecenoate</text>
        <dbReference type="Rhea" id="RHEA:64176"/>
        <dbReference type="ChEBI" id="CHEBI:15377"/>
        <dbReference type="ChEBI" id="CHEBI:30823"/>
        <dbReference type="ChEBI" id="CHEBI:57912"/>
        <dbReference type="ChEBI" id="CHEBI:149733"/>
    </reaction>
    <physiologicalReaction direction="left-to-right" evidence="21">
        <dbReference type="Rhea" id="RHEA:64177"/>
    </physiologicalReaction>
</comment>
<dbReference type="GO" id="GO:0006520">
    <property type="term" value="P:amino acid metabolic process"/>
    <property type="evidence" value="ECO:0007669"/>
    <property type="project" value="UniProtKB-ARBA"/>
</dbReference>
<evidence type="ECO:0000256" key="21">
    <source>
        <dbReference type="ARBA" id="ARBA00048822"/>
    </source>
</evidence>
<dbReference type="InterPro" id="IPR047177">
    <property type="entry name" value="Pept_M20A"/>
</dbReference>
<evidence type="ECO:0000256" key="25">
    <source>
        <dbReference type="ARBA" id="ARBA00049100"/>
    </source>
</evidence>
<evidence type="ECO:0000256" key="11">
    <source>
        <dbReference type="ARBA" id="ARBA00047723"/>
    </source>
</evidence>
<dbReference type="PANTHER" id="PTHR45962:SF1">
    <property type="entry name" value="N-FATTY-ACYL-AMINO ACID SYNTHASE_HYDROLASE PM20D1"/>
    <property type="match status" value="1"/>
</dbReference>
<keyword evidence="4" id="KW-0479">Metal-binding</keyword>
<evidence type="ECO:0000256" key="26">
    <source>
        <dbReference type="ARBA" id="ARBA00049457"/>
    </source>
</evidence>
<evidence type="ECO:0000256" key="20">
    <source>
        <dbReference type="ARBA" id="ARBA00048729"/>
    </source>
</evidence>
<comment type="catalytic activity">
    <reaction evidence="25">
        <text>N-(5Z,8Z,11Z,14Z-eicosatetraenoyl)-L-serine + H2O = (5Z,8Z,11Z,14Z)-eicosatetraenoate + L-serine</text>
        <dbReference type="Rhea" id="RHEA:64116"/>
        <dbReference type="ChEBI" id="CHEBI:15377"/>
        <dbReference type="ChEBI" id="CHEBI:32395"/>
        <dbReference type="ChEBI" id="CHEBI:33384"/>
        <dbReference type="ChEBI" id="CHEBI:149697"/>
    </reaction>
    <physiologicalReaction direction="left-to-right" evidence="25">
        <dbReference type="Rhea" id="RHEA:64117"/>
    </physiologicalReaction>
    <physiologicalReaction direction="right-to-left" evidence="25">
        <dbReference type="Rhea" id="RHEA:64118"/>
    </physiologicalReaction>
</comment>
<evidence type="ECO:0000256" key="5">
    <source>
        <dbReference type="ARBA" id="ARBA00022801"/>
    </source>
</evidence>
<comment type="catalytic activity">
    <reaction evidence="19">
        <text>N-(9Z-octadecenoyl)-L-serine + H2O = L-serine + (9Z)-octadecenoate</text>
        <dbReference type="Rhea" id="RHEA:51352"/>
        <dbReference type="ChEBI" id="CHEBI:15377"/>
        <dbReference type="ChEBI" id="CHEBI:30823"/>
        <dbReference type="ChEBI" id="CHEBI:33384"/>
        <dbReference type="ChEBI" id="CHEBI:134031"/>
    </reaction>
    <physiologicalReaction direction="left-to-right" evidence="19">
        <dbReference type="Rhea" id="RHEA:51353"/>
    </physiologicalReaction>
</comment>
<dbReference type="GO" id="GO:0046872">
    <property type="term" value="F:metal ion binding"/>
    <property type="evidence" value="ECO:0007669"/>
    <property type="project" value="UniProtKB-KW"/>
</dbReference>
<comment type="catalytic activity">
    <reaction evidence="17">
        <text>N-(5Z,8Z,11Z,14Z)-eicosatetraenoyl-glycine + H2O = (5Z,8Z,11Z,14Z)-eicosatetraenoate + glycine</text>
        <dbReference type="Rhea" id="RHEA:64108"/>
        <dbReference type="ChEBI" id="CHEBI:15377"/>
        <dbReference type="ChEBI" id="CHEBI:32395"/>
        <dbReference type="ChEBI" id="CHEBI:57305"/>
        <dbReference type="ChEBI" id="CHEBI:59002"/>
    </reaction>
    <physiologicalReaction direction="left-to-right" evidence="17">
        <dbReference type="Rhea" id="RHEA:64109"/>
    </physiologicalReaction>
    <physiologicalReaction direction="right-to-left" evidence="17">
        <dbReference type="Rhea" id="RHEA:64110"/>
    </physiologicalReaction>
</comment>
<proteinExistence type="inferred from homology"/>
<dbReference type="InterPro" id="IPR002933">
    <property type="entry name" value="Peptidase_M20"/>
</dbReference>
<dbReference type="FunFam" id="3.40.630.10:FF:000027">
    <property type="entry name" value="N-fatty-acyl-amino acid synthase/hydrolase PM20D1"/>
    <property type="match status" value="1"/>
</dbReference>
<evidence type="ECO:0000313" key="29">
    <source>
        <dbReference type="Proteomes" id="UP000287033"/>
    </source>
</evidence>
<evidence type="ECO:0000256" key="14">
    <source>
        <dbReference type="ARBA" id="ARBA00047879"/>
    </source>
</evidence>
<evidence type="ECO:0000256" key="2">
    <source>
        <dbReference type="ARBA" id="ARBA00006247"/>
    </source>
</evidence>
<evidence type="ECO:0000256" key="19">
    <source>
        <dbReference type="ARBA" id="ARBA00048597"/>
    </source>
</evidence>
<comment type="pathway">
    <text evidence="7">Amino-acid metabolism.</text>
</comment>
<comment type="pathway">
    <text evidence="1">Lipid metabolism; fatty acid metabolism.</text>
</comment>
<comment type="catalytic activity">
    <reaction evidence="12">
        <text>N-(9Z-octadecenoyl)-L-tyrosine + H2O = L-tyrosine + (9Z)-octadecenoate</text>
        <dbReference type="Rhea" id="RHEA:64184"/>
        <dbReference type="ChEBI" id="CHEBI:15377"/>
        <dbReference type="ChEBI" id="CHEBI:30823"/>
        <dbReference type="ChEBI" id="CHEBI:58315"/>
        <dbReference type="ChEBI" id="CHEBI:149734"/>
    </reaction>
    <physiologicalReaction direction="left-to-right" evidence="12">
        <dbReference type="Rhea" id="RHEA:64185"/>
    </physiologicalReaction>
</comment>
<dbReference type="PANTHER" id="PTHR45962">
    <property type="entry name" value="N-FATTY-ACYL-AMINO ACID SYNTHASE/HYDROLASE PM20D1"/>
    <property type="match status" value="1"/>
</dbReference>
<evidence type="ECO:0000313" key="28">
    <source>
        <dbReference type="EMBL" id="GCC34018.1"/>
    </source>
</evidence>
<dbReference type="Proteomes" id="UP000287033">
    <property type="component" value="Unassembled WGS sequence"/>
</dbReference>
<reference evidence="28 29" key="1">
    <citation type="journal article" date="2018" name="Nat. Ecol. Evol.">
        <title>Shark genomes provide insights into elasmobranch evolution and the origin of vertebrates.</title>
        <authorList>
            <person name="Hara Y"/>
            <person name="Yamaguchi K"/>
            <person name="Onimaru K"/>
            <person name="Kadota M"/>
            <person name="Koyanagi M"/>
            <person name="Keeley SD"/>
            <person name="Tatsumi K"/>
            <person name="Tanaka K"/>
            <person name="Motone F"/>
            <person name="Kageyama Y"/>
            <person name="Nozu R"/>
            <person name="Adachi N"/>
            <person name="Nishimura O"/>
            <person name="Nakagawa R"/>
            <person name="Tanegashima C"/>
            <person name="Kiyatake I"/>
            <person name="Matsumoto R"/>
            <person name="Murakumo K"/>
            <person name="Nishida K"/>
            <person name="Terakita A"/>
            <person name="Kuratani S"/>
            <person name="Sato K"/>
            <person name="Hyodo S Kuraku.S."/>
        </authorList>
    </citation>
    <scope>NUCLEOTIDE SEQUENCE [LARGE SCALE GENOMIC DNA]</scope>
</reference>
<gene>
    <name evidence="28" type="ORF">chiPu_0012491</name>
</gene>
<accession>A0A401SUG6</accession>
<keyword evidence="6" id="KW-0862">Zinc</keyword>
<comment type="catalytic activity">
    <reaction evidence="11">
        <text>N-octadecanoyl-L-phenylalanine + H2O = octadecanoate + L-phenylalanine</text>
        <dbReference type="Rhea" id="RHEA:64128"/>
        <dbReference type="ChEBI" id="CHEBI:15377"/>
        <dbReference type="ChEBI" id="CHEBI:25629"/>
        <dbReference type="ChEBI" id="CHEBI:58095"/>
        <dbReference type="ChEBI" id="CHEBI:149700"/>
    </reaction>
    <physiologicalReaction direction="left-to-right" evidence="11">
        <dbReference type="Rhea" id="RHEA:64129"/>
    </physiologicalReaction>
</comment>
<evidence type="ECO:0000256" key="15">
    <source>
        <dbReference type="ARBA" id="ARBA00048145"/>
    </source>
</evidence>
<evidence type="ECO:0000256" key="3">
    <source>
        <dbReference type="ARBA" id="ARBA00022670"/>
    </source>
</evidence>
<protein>
    <submittedName>
        <fullName evidence="28">Uncharacterized protein</fullName>
    </submittedName>
</protein>
<keyword evidence="27" id="KW-0812">Transmembrane</keyword>
<dbReference type="STRING" id="137246.A0A401SUG6"/>
<evidence type="ECO:0000256" key="13">
    <source>
        <dbReference type="ARBA" id="ARBA00047874"/>
    </source>
</evidence>
<sequence>MKNTKGKIKVTLIILLVLLSVFLIFLSALLIRTYTFSAAGNQDRSSFDTVVAGFAANFSKTERTRLLDNLKGALRIPTVNRGATDFDSSSLEEFGNFLPKVFPTVFSSNLVQHEIIANYSHLFTVRGSNDSLQPYMLIAHLDVVPALEEEWDVPPFSAEERDGYLYGRGAMDDKASLMGILQALEFLLKRGYKPCRSFYIGIGHDEEVGGNNGARNIATVLQSRGIKLSFLLDEGSFILSGIVPGLNKNAAIIATSEKGFATISLSVSVDTGHSSMPPKETSIGILAAAVSKLEKNPMPRMFGQGPERGLFEHLSPQLRFPLNMVMANLWLFSPIVSRMMEKKPSTNSLVRTTTAVTEFYAGIKIKAIRVFYAPCPGLITAVSKSRDRKCYKYKLGLCIANTDTRHYLKLTKQLYRFIPMILKQEDLTRIHGVNERISIKNYEEIVEFYFRLLQNSDLSSLPPSHISSCNL</sequence>
<keyword evidence="5" id="KW-0378">Hydrolase</keyword>
<evidence type="ECO:0000256" key="6">
    <source>
        <dbReference type="ARBA" id="ARBA00022833"/>
    </source>
</evidence>
<dbReference type="OrthoDB" id="3064516at2759"/>
<evidence type="ECO:0000256" key="1">
    <source>
        <dbReference type="ARBA" id="ARBA00004872"/>
    </source>
</evidence>
<comment type="catalytic activity">
    <reaction evidence="18">
        <text>an N-acyl-L-amino acid + H2O = an L-alpha-amino acid + a carboxylate</text>
        <dbReference type="Rhea" id="RHEA:15565"/>
        <dbReference type="ChEBI" id="CHEBI:15377"/>
        <dbReference type="ChEBI" id="CHEBI:29067"/>
        <dbReference type="ChEBI" id="CHEBI:59869"/>
        <dbReference type="ChEBI" id="CHEBI:59874"/>
        <dbReference type="EC" id="3.5.1.14"/>
    </reaction>
    <physiologicalReaction direction="left-to-right" evidence="18">
        <dbReference type="Rhea" id="RHEA:15566"/>
    </physiologicalReaction>
    <physiologicalReaction direction="right-to-left" evidence="18">
        <dbReference type="Rhea" id="RHEA:15567"/>
    </physiologicalReaction>
</comment>
<dbReference type="OMA" id="WEAFGPF"/>
<dbReference type="GO" id="GO:0043604">
    <property type="term" value="P:amide biosynthetic process"/>
    <property type="evidence" value="ECO:0007669"/>
    <property type="project" value="TreeGrafter"/>
</dbReference>
<dbReference type="Gene3D" id="3.40.630.10">
    <property type="entry name" value="Zn peptidases"/>
    <property type="match status" value="1"/>
</dbReference>
<evidence type="ECO:0000256" key="22">
    <source>
        <dbReference type="ARBA" id="ARBA00048827"/>
    </source>
</evidence>
<dbReference type="AlphaFoldDB" id="A0A401SUG6"/>
<comment type="catalytic activity">
    <reaction evidence="24">
        <text>L-phenylalanine + (9Z)-octadecenoate = N-(9Z-octadecenoyl)-L-phenylalanine + H2O</text>
        <dbReference type="Rhea" id="RHEA:51300"/>
        <dbReference type="ChEBI" id="CHEBI:15377"/>
        <dbReference type="ChEBI" id="CHEBI:30823"/>
        <dbReference type="ChEBI" id="CHEBI:58095"/>
        <dbReference type="ChEBI" id="CHEBI:134020"/>
    </reaction>
    <physiologicalReaction direction="left-to-right" evidence="24">
        <dbReference type="Rhea" id="RHEA:51301"/>
    </physiologicalReaction>
    <physiologicalReaction direction="right-to-left" evidence="24">
        <dbReference type="Rhea" id="RHEA:51302"/>
    </physiologicalReaction>
</comment>
<comment type="catalytic activity">
    <reaction evidence="26">
        <text>N-(9Z-octadecenoyl)-L-lysine + H2O = L-lysine + (9Z)-octadecenoate</text>
        <dbReference type="Rhea" id="RHEA:64192"/>
        <dbReference type="ChEBI" id="CHEBI:15377"/>
        <dbReference type="ChEBI" id="CHEBI:30823"/>
        <dbReference type="ChEBI" id="CHEBI:32551"/>
        <dbReference type="ChEBI" id="CHEBI:149731"/>
    </reaction>
    <physiologicalReaction direction="left-to-right" evidence="26">
        <dbReference type="Rhea" id="RHEA:64193"/>
    </physiologicalReaction>
</comment>
<comment type="catalytic activity">
    <reaction evidence="22">
        <text>N-(9Z-octadecenoyl)-L-leucine + H2O = L-leucine + (9Z)-octadecenoate</text>
        <dbReference type="Rhea" id="RHEA:51360"/>
        <dbReference type="ChEBI" id="CHEBI:15377"/>
        <dbReference type="ChEBI" id="CHEBI:30823"/>
        <dbReference type="ChEBI" id="CHEBI:57427"/>
        <dbReference type="ChEBI" id="CHEBI:134035"/>
    </reaction>
    <physiologicalReaction direction="left-to-right" evidence="22">
        <dbReference type="Rhea" id="RHEA:51361"/>
    </physiologicalReaction>
    <physiologicalReaction direction="right-to-left" evidence="22">
        <dbReference type="Rhea" id="RHEA:51362"/>
    </physiologicalReaction>
</comment>
<name>A0A401SUG6_CHIPU</name>
<comment type="catalytic activity">
    <reaction evidence="20">
        <text>N-(9Z-octadecenoyl)-L-glutamine + H2O = L-glutamine + (9Z)-octadecenoate</text>
        <dbReference type="Rhea" id="RHEA:51356"/>
        <dbReference type="ChEBI" id="CHEBI:15377"/>
        <dbReference type="ChEBI" id="CHEBI:30823"/>
        <dbReference type="ChEBI" id="CHEBI:58359"/>
        <dbReference type="ChEBI" id="CHEBI:134033"/>
    </reaction>
    <physiologicalReaction direction="left-to-right" evidence="20">
        <dbReference type="Rhea" id="RHEA:51357"/>
    </physiologicalReaction>
</comment>
<comment type="catalytic activity">
    <reaction evidence="23">
        <text>an N-acyl-aromatic L-alpha-amino acid + H2O = an aromatic L-alpha-amino acid + a carboxylate</text>
        <dbReference type="Rhea" id="RHEA:54184"/>
        <dbReference type="ChEBI" id="CHEBI:15377"/>
        <dbReference type="ChEBI" id="CHEBI:29067"/>
        <dbReference type="ChEBI" id="CHEBI:84824"/>
        <dbReference type="ChEBI" id="CHEBI:138093"/>
        <dbReference type="EC" id="3.5.1.114"/>
    </reaction>
    <physiologicalReaction direction="left-to-right" evidence="23">
        <dbReference type="Rhea" id="RHEA:54185"/>
    </physiologicalReaction>
    <physiologicalReaction direction="right-to-left" evidence="23">
        <dbReference type="Rhea" id="RHEA:54186"/>
    </physiologicalReaction>
</comment>
<evidence type="ECO:0000256" key="27">
    <source>
        <dbReference type="SAM" id="Phobius"/>
    </source>
</evidence>
<evidence type="ECO:0000256" key="7">
    <source>
        <dbReference type="ARBA" id="ARBA00034698"/>
    </source>
</evidence>
<dbReference type="FunFam" id="1.10.150.900:FF:000003">
    <property type="entry name" value="N-fatty-acyl-amino acid synthase/hydrolase PM20D1"/>
    <property type="match status" value="1"/>
</dbReference>
<keyword evidence="27" id="KW-1133">Transmembrane helix</keyword>
<dbReference type="GO" id="GO:1990845">
    <property type="term" value="P:adaptive thermogenesis"/>
    <property type="evidence" value="ECO:0007669"/>
    <property type="project" value="UniProtKB-ARBA"/>
</dbReference>
<evidence type="ECO:0000256" key="9">
    <source>
        <dbReference type="ARBA" id="ARBA00047450"/>
    </source>
</evidence>
<dbReference type="Pfam" id="PF01546">
    <property type="entry name" value="Peptidase_M20"/>
    <property type="match status" value="1"/>
</dbReference>
<comment type="catalytic activity">
    <reaction evidence="15">
        <text>N-(9Z-octadecenoyl)-L-methionine + H2O = (9Z)-octadecenoate + L-methionine</text>
        <dbReference type="Rhea" id="RHEA:64144"/>
        <dbReference type="ChEBI" id="CHEBI:15377"/>
        <dbReference type="ChEBI" id="CHEBI:30823"/>
        <dbReference type="ChEBI" id="CHEBI:57844"/>
        <dbReference type="ChEBI" id="CHEBI:149732"/>
    </reaction>
    <physiologicalReaction direction="left-to-right" evidence="15">
        <dbReference type="Rhea" id="RHEA:64145"/>
    </physiologicalReaction>
</comment>
<keyword evidence="3" id="KW-0645">Protease</keyword>
<evidence type="ECO:0000256" key="12">
    <source>
        <dbReference type="ARBA" id="ARBA00047866"/>
    </source>
</evidence>
<dbReference type="GO" id="GO:0006508">
    <property type="term" value="P:proteolysis"/>
    <property type="evidence" value="ECO:0007669"/>
    <property type="project" value="UniProtKB-KW"/>
</dbReference>
<evidence type="ECO:0000256" key="18">
    <source>
        <dbReference type="ARBA" id="ARBA00048579"/>
    </source>
</evidence>
<evidence type="ECO:0000256" key="17">
    <source>
        <dbReference type="ARBA" id="ARBA00048402"/>
    </source>
</evidence>
<dbReference type="GO" id="GO:0004046">
    <property type="term" value="F:aminoacylase activity"/>
    <property type="evidence" value="ECO:0007669"/>
    <property type="project" value="UniProtKB-EC"/>
</dbReference>
<feature type="transmembrane region" description="Helical" evidence="27">
    <location>
        <begin position="12"/>
        <end position="31"/>
    </location>
</feature>
<comment type="caution">
    <text evidence="28">The sequence shown here is derived from an EMBL/GenBank/DDBJ whole genome shotgun (WGS) entry which is preliminary data.</text>
</comment>
<comment type="catalytic activity">
    <reaction evidence="9">
        <text>(9Z)-octadecenoate + glycine = N-(9Z-octadecenoyl)glycine + H2O</text>
        <dbReference type="Rhea" id="RHEA:51316"/>
        <dbReference type="ChEBI" id="CHEBI:15377"/>
        <dbReference type="ChEBI" id="CHEBI:30823"/>
        <dbReference type="ChEBI" id="CHEBI:57305"/>
        <dbReference type="ChEBI" id="CHEBI:133992"/>
    </reaction>
    <physiologicalReaction direction="right-to-left" evidence="9">
        <dbReference type="Rhea" id="RHEA:51318"/>
    </physiologicalReaction>
</comment>
<evidence type="ECO:0000256" key="16">
    <source>
        <dbReference type="ARBA" id="ARBA00048380"/>
    </source>
</evidence>
<dbReference type="SUPFAM" id="SSF53187">
    <property type="entry name" value="Zn-dependent exopeptidases"/>
    <property type="match status" value="1"/>
</dbReference>
<comment type="similarity">
    <text evidence="2">Belongs to the peptidase M20A family.</text>
</comment>
<evidence type="ECO:0000256" key="8">
    <source>
        <dbReference type="ARBA" id="ARBA00046147"/>
    </source>
</evidence>
<dbReference type="GO" id="GO:0006629">
    <property type="term" value="P:lipid metabolic process"/>
    <property type="evidence" value="ECO:0007669"/>
    <property type="project" value="UniProtKB-ARBA"/>
</dbReference>
<comment type="function">
    <text evidence="8">Secreted enzyme that regulates the endogenous N-fatty acyl amino acid (NAAs) tissue and circulating levels by functioning as a bidirectional NAA synthase/hydrolase. It condenses free fatty acids and free amino acids to generate NAAs and bidirectionally catalyzes the reverse hydrolysis reaction. Some of these NAAs stimulate oxidative metabolism via mitochondrial uncoupling, increasing energy expenditure in a UPC1-independent manner. Thereby, this secreted protein may indirectly regulate whole body energy expenditure. PM20D1 circulates in tight association with both low- and high-density (LDL and HDL,respectively) lipoprotein particles.</text>
</comment>
<dbReference type="Gene3D" id="1.10.150.900">
    <property type="match status" value="1"/>
</dbReference>
<evidence type="ECO:0000256" key="24">
    <source>
        <dbReference type="ARBA" id="ARBA00048879"/>
    </source>
</evidence>
<dbReference type="EMBL" id="BEZZ01000560">
    <property type="protein sequence ID" value="GCC34018.1"/>
    <property type="molecule type" value="Genomic_DNA"/>
</dbReference>
<evidence type="ECO:0000256" key="10">
    <source>
        <dbReference type="ARBA" id="ARBA00047567"/>
    </source>
</evidence>